<proteinExistence type="predicted"/>
<keyword evidence="1" id="KW-1133">Transmembrane helix</keyword>
<dbReference type="PANTHER" id="PTHR42924:SF3">
    <property type="entry name" value="POLYMERASE_HISTIDINOL PHOSPHATASE N-TERMINAL DOMAIN-CONTAINING PROTEIN"/>
    <property type="match status" value="1"/>
</dbReference>
<organism evidence="3 4">
    <name type="scientific">Mitosporidium daphniae</name>
    <dbReference type="NCBI Taxonomy" id="1485682"/>
    <lineage>
        <taxon>Eukaryota</taxon>
        <taxon>Fungi</taxon>
        <taxon>Fungi incertae sedis</taxon>
        <taxon>Microsporidia</taxon>
        <taxon>Mitosporidium</taxon>
    </lineage>
</organism>
<keyword evidence="1" id="KW-0472">Membrane</keyword>
<dbReference type="AlphaFoldDB" id="A0A098VVM4"/>
<dbReference type="InterPro" id="IPR016195">
    <property type="entry name" value="Pol/histidinol_Pase-like"/>
</dbReference>
<dbReference type="GO" id="GO:0004534">
    <property type="term" value="F:5'-3' RNA exonuclease activity"/>
    <property type="evidence" value="ECO:0007669"/>
    <property type="project" value="TreeGrafter"/>
</dbReference>
<dbReference type="RefSeq" id="XP_013239443.1">
    <property type="nucleotide sequence ID" value="XM_013383989.1"/>
</dbReference>
<dbReference type="HOGENOM" id="CLU_708021_0_0_1"/>
<accession>A0A098VVM4</accession>
<comment type="caution">
    <text evidence="3">The sequence shown here is derived from an EMBL/GenBank/DDBJ whole genome shotgun (WGS) entry which is preliminary data.</text>
</comment>
<protein>
    <recommendedName>
        <fullName evidence="2">Polymerase/histidinol phosphatase N-terminal domain-containing protein</fullName>
    </recommendedName>
</protein>
<reference evidence="3 4" key="1">
    <citation type="submission" date="2014-04" db="EMBL/GenBank/DDBJ databases">
        <title>A new species of microsporidia sheds light on the evolution of extreme parasitism.</title>
        <authorList>
            <person name="Haag K.L."/>
            <person name="James T.Y."/>
            <person name="Larsson R."/>
            <person name="Schaer T.M."/>
            <person name="Refardt D."/>
            <person name="Pombert J.-F."/>
            <person name="Ebert D."/>
        </authorList>
    </citation>
    <scope>NUCLEOTIDE SEQUENCE [LARGE SCALE GENOMIC DNA]</scope>
    <source>
        <strain evidence="3 4">UGP3</strain>
        <tissue evidence="3">Spores</tissue>
    </source>
</reference>
<evidence type="ECO:0000313" key="3">
    <source>
        <dbReference type="EMBL" id="KGG53007.1"/>
    </source>
</evidence>
<dbReference type="VEuPathDB" id="MicrosporidiaDB:DI09_118p20"/>
<dbReference type="EMBL" id="JMKJ01000020">
    <property type="protein sequence ID" value="KGG53007.1"/>
    <property type="molecule type" value="Genomic_DNA"/>
</dbReference>
<dbReference type="PANTHER" id="PTHR42924">
    <property type="entry name" value="EXONUCLEASE"/>
    <property type="match status" value="1"/>
</dbReference>
<dbReference type="GO" id="GO:0035312">
    <property type="term" value="F:5'-3' DNA exonuclease activity"/>
    <property type="evidence" value="ECO:0007669"/>
    <property type="project" value="TreeGrafter"/>
</dbReference>
<evidence type="ECO:0000313" key="4">
    <source>
        <dbReference type="Proteomes" id="UP000029725"/>
    </source>
</evidence>
<feature type="domain" description="Polymerase/histidinol phosphatase N-terminal" evidence="2">
    <location>
        <begin position="93"/>
        <end position="161"/>
    </location>
</feature>
<dbReference type="OrthoDB" id="16564at2759"/>
<name>A0A098VVM4_9MICR</name>
<keyword evidence="1" id="KW-0812">Transmembrane</keyword>
<dbReference type="Gene3D" id="3.20.20.140">
    <property type="entry name" value="Metal-dependent hydrolases"/>
    <property type="match status" value="1"/>
</dbReference>
<feature type="transmembrane region" description="Helical" evidence="1">
    <location>
        <begin position="17"/>
        <end position="42"/>
    </location>
</feature>
<dbReference type="SMART" id="SM00481">
    <property type="entry name" value="POLIIIAc"/>
    <property type="match status" value="1"/>
</dbReference>
<dbReference type="InterPro" id="IPR052018">
    <property type="entry name" value="PHP_domain"/>
</dbReference>
<dbReference type="CDD" id="cd07432">
    <property type="entry name" value="PHP_HisPPase"/>
    <property type="match status" value="1"/>
</dbReference>
<sequence length="390" mass="43500">MLNDRSSPKLSQRTQPFLIFLLAIFITICIVLGVSFLASLLFSDSRGGNWDFSTYQAEPLESTRLFFNPFSLFNRETPQNDGRLDEDQKFFLFDGHAHTLASDGQMSVPQLLEWATKCGRYDAIAITDHNTFEGGISGREFVRNRNLSVVVFAGMEYSSCAAHMNILIPPSISDVDLRAFEKQESIAPSGALTIPKPSVNELMAFVERIHAQLPGSLVILNHFSWSTKYERQGSMEKTLPYHPTLDQFISSIKVDGFEAINGHTLEASLLSSPLINSSFLLVSGSDVHYPISPTCWTALIPDPIDAESERETMMWNALLRSKEHPLLALRPEGAAPIPSQVLSAISFFKIFLYPLSAISSIFVSTFISVDSGMYSFIDGERCHQLSWHLC</sequence>
<evidence type="ECO:0000256" key="1">
    <source>
        <dbReference type="SAM" id="Phobius"/>
    </source>
</evidence>
<dbReference type="GeneID" id="25258101"/>
<evidence type="ECO:0000259" key="2">
    <source>
        <dbReference type="SMART" id="SM00481"/>
    </source>
</evidence>
<dbReference type="InterPro" id="IPR003141">
    <property type="entry name" value="Pol/His_phosphatase_N"/>
</dbReference>
<dbReference type="Proteomes" id="UP000029725">
    <property type="component" value="Unassembled WGS sequence"/>
</dbReference>
<keyword evidence="4" id="KW-1185">Reference proteome</keyword>
<gene>
    <name evidence="3" type="ORF">DI09_118p20</name>
</gene>
<dbReference type="SUPFAM" id="SSF89550">
    <property type="entry name" value="PHP domain-like"/>
    <property type="match status" value="1"/>
</dbReference>